<evidence type="ECO:0000313" key="1">
    <source>
        <dbReference type="EMBL" id="EDT14815.1"/>
    </source>
</evidence>
<dbReference type="AlphaFoldDB" id="B1BTY3"/>
<sequence length="110" mass="12963">MVFKGFFLLSLIILVLILMGYAYIEAEKELELSVNEFDKKYEFTLTIKTKDGNKTVLKLFSDWKYESEDILNFVMNKELQSIEYKKNGKSILIPISEVKSYEFNVKERSI</sequence>
<dbReference type="RefSeq" id="WP_003463976.1">
    <property type="nucleotide sequence ID" value="NZ_ABDW01000017.1"/>
</dbReference>
<dbReference type="Proteomes" id="UP000005337">
    <property type="component" value="Unassembled WGS sequence"/>
</dbReference>
<dbReference type="EMBL" id="ABDW01000017">
    <property type="protein sequence ID" value="EDT14815.1"/>
    <property type="molecule type" value="Genomic_DNA"/>
</dbReference>
<reference evidence="1 2" key="1">
    <citation type="submission" date="2007-07" db="EMBL/GenBank/DDBJ databases">
        <title>Annotation of Clostridium perfringens E str. JGS1987.</title>
        <authorList>
            <person name="Paulsen I."/>
            <person name="Sebastian Y."/>
        </authorList>
    </citation>
    <scope>NUCLEOTIDE SEQUENCE [LARGE SCALE GENOMIC DNA]</scope>
    <source>
        <strain evidence="2">E str. JGS1987</strain>
    </source>
</reference>
<gene>
    <name evidence="1" type="ORF">AC3_0210</name>
</gene>
<evidence type="ECO:0000313" key="2">
    <source>
        <dbReference type="Proteomes" id="UP000005337"/>
    </source>
</evidence>
<organism evidence="1 2">
    <name type="scientific">Clostridium perfringens E str. JGS1987</name>
    <dbReference type="NCBI Taxonomy" id="451755"/>
    <lineage>
        <taxon>Bacteria</taxon>
        <taxon>Bacillati</taxon>
        <taxon>Bacillota</taxon>
        <taxon>Clostridia</taxon>
        <taxon>Eubacteriales</taxon>
        <taxon>Clostridiaceae</taxon>
        <taxon>Clostridium</taxon>
    </lineage>
</organism>
<accession>B1BTY3</accession>
<protein>
    <submittedName>
        <fullName evidence="1">Uncharacterized protein</fullName>
    </submittedName>
</protein>
<proteinExistence type="predicted"/>
<name>B1BTY3_CLOPF</name>
<comment type="caution">
    <text evidence="1">The sequence shown here is derived from an EMBL/GenBank/DDBJ whole genome shotgun (WGS) entry which is preliminary data.</text>
</comment>